<feature type="chain" id="PRO_5042538179" evidence="2">
    <location>
        <begin position="19"/>
        <end position="392"/>
    </location>
</feature>
<feature type="transmembrane region" description="Helical" evidence="1">
    <location>
        <begin position="218"/>
        <end position="239"/>
    </location>
</feature>
<keyword evidence="1" id="KW-0812">Transmembrane</keyword>
<organism evidence="3 4">
    <name type="scientific">Mycoplasma phocimorsus</name>
    <dbReference type="NCBI Taxonomy" id="3045839"/>
    <lineage>
        <taxon>Bacteria</taxon>
        <taxon>Bacillati</taxon>
        <taxon>Mycoplasmatota</taxon>
        <taxon>Mollicutes</taxon>
        <taxon>Mycoplasmataceae</taxon>
        <taxon>Mycoplasma</taxon>
    </lineage>
</organism>
<dbReference type="RefSeq" id="WP_283827063.1">
    <property type="nucleotide sequence ID" value="NZ_JASDDP010000002.1"/>
</dbReference>
<sequence length="392" mass="44508">MNKKIKALLLGLIVPIIASPLVSIKQTDKQFTIYYSEIDNIYTNNLTRSYISNQITNLNIPKTKEGYIFVNWVYEKYNFPLNYIPSLETGDIVLKPNLIKEYQGFKEAKRDFLSSNNRNANLVKLLDEIIISHGYKKLKLQEEFTQEFNNFKLNQKSLIENVDLENEVSDQDLKTHLQNTVSNIETPPEARLQTFKTPKPKGLGILVNLLSNFGLKEYLIGGFLSLFGLGAIAGAGNGIHKAIEARNKRLLEKSKNYKLTLQVENDPYKNKEWTLYAFGAGLDNEQIGTFKSSPEKKNNINDKLTNEGNGKFSIRIEDVNDPSKVNVILKTANEGAENQTASFPLDKIFLSGYKVYLLGDSYKITKQLEELFEINPEQIPIILGEVKLTKVI</sequence>
<keyword evidence="2" id="KW-0732">Signal</keyword>
<reference evidence="3" key="1">
    <citation type="submission" date="2023-05" db="EMBL/GenBank/DDBJ databases">
        <title>Mycoplasma phocimorsus sp. nov., isolated from Scandinavian patients with seal finger or septic arthritis after contact with seals.</title>
        <authorList>
            <person name="Skafte-Holm A."/>
            <person name="Pedersen T.R."/>
            <person name="Froelund M."/>
            <person name="Stegger M."/>
            <person name="Qvortrup K."/>
            <person name="Michaels D.L."/>
            <person name="Brown D.R."/>
            <person name="Jensen J.S."/>
        </authorList>
    </citation>
    <scope>NUCLEOTIDE SEQUENCE</scope>
    <source>
        <strain evidence="3">M5725</strain>
    </source>
</reference>
<evidence type="ECO:0000256" key="1">
    <source>
        <dbReference type="SAM" id="Phobius"/>
    </source>
</evidence>
<evidence type="ECO:0000256" key="2">
    <source>
        <dbReference type="SAM" id="SignalP"/>
    </source>
</evidence>
<name>A0AAJ1UWD4_9MOLU</name>
<feature type="signal peptide" evidence="2">
    <location>
        <begin position="1"/>
        <end position="18"/>
    </location>
</feature>
<keyword evidence="4" id="KW-1185">Reference proteome</keyword>
<keyword evidence="1" id="KW-1133">Transmembrane helix</keyword>
<evidence type="ECO:0000313" key="4">
    <source>
        <dbReference type="Proteomes" id="UP001224428"/>
    </source>
</evidence>
<keyword evidence="1" id="KW-0472">Membrane</keyword>
<dbReference type="Proteomes" id="UP001224428">
    <property type="component" value="Unassembled WGS sequence"/>
</dbReference>
<proteinExistence type="predicted"/>
<dbReference type="EMBL" id="JASDDP010000002">
    <property type="protein sequence ID" value="MDJ1645492.1"/>
    <property type="molecule type" value="Genomic_DNA"/>
</dbReference>
<dbReference type="AlphaFoldDB" id="A0AAJ1UWD4"/>
<gene>
    <name evidence="3" type="ORF">QLQ80_00090</name>
</gene>
<comment type="caution">
    <text evidence="3">The sequence shown here is derived from an EMBL/GenBank/DDBJ whole genome shotgun (WGS) entry which is preliminary data.</text>
</comment>
<protein>
    <submittedName>
        <fullName evidence="3">Uncharacterized protein</fullName>
    </submittedName>
</protein>
<accession>A0AAJ1UWD4</accession>
<evidence type="ECO:0000313" key="3">
    <source>
        <dbReference type="EMBL" id="MDJ1645492.1"/>
    </source>
</evidence>